<dbReference type="PROSITE" id="PS00018">
    <property type="entry name" value="EF_HAND_1"/>
    <property type="match status" value="1"/>
</dbReference>
<reference evidence="4 5" key="1">
    <citation type="submission" date="2024-02" db="EMBL/GenBank/DDBJ databases">
        <authorList>
            <person name="Chen Y."/>
            <person name="Shah S."/>
            <person name="Dougan E. K."/>
            <person name="Thang M."/>
            <person name="Chan C."/>
        </authorList>
    </citation>
    <scope>NUCLEOTIDE SEQUENCE [LARGE SCALE GENOMIC DNA]</scope>
</reference>
<dbReference type="Gene3D" id="1.10.238.10">
    <property type="entry name" value="EF-hand"/>
    <property type="match status" value="2"/>
</dbReference>
<name>A0ABP0N6N4_9DINO</name>
<dbReference type="Proteomes" id="UP001642464">
    <property type="component" value="Unassembled WGS sequence"/>
</dbReference>
<proteinExistence type="predicted"/>
<evidence type="ECO:0000256" key="2">
    <source>
        <dbReference type="SAM" id="Phobius"/>
    </source>
</evidence>
<gene>
    <name evidence="4" type="ORF">SCF082_LOCUS31494</name>
</gene>
<evidence type="ECO:0000313" key="5">
    <source>
        <dbReference type="Proteomes" id="UP001642464"/>
    </source>
</evidence>
<dbReference type="InterPro" id="IPR018247">
    <property type="entry name" value="EF_Hand_1_Ca_BS"/>
</dbReference>
<keyword evidence="1" id="KW-0106">Calcium</keyword>
<dbReference type="EMBL" id="CAXAMM010026669">
    <property type="protein sequence ID" value="CAK9059442.1"/>
    <property type="molecule type" value="Genomic_DNA"/>
</dbReference>
<dbReference type="PROSITE" id="PS50222">
    <property type="entry name" value="EF_HAND_2"/>
    <property type="match status" value="2"/>
</dbReference>
<dbReference type="InterPro" id="IPR011992">
    <property type="entry name" value="EF-hand-dom_pair"/>
</dbReference>
<evidence type="ECO:0000259" key="3">
    <source>
        <dbReference type="PROSITE" id="PS50222"/>
    </source>
</evidence>
<feature type="transmembrane region" description="Helical" evidence="2">
    <location>
        <begin position="335"/>
        <end position="361"/>
    </location>
</feature>
<evidence type="ECO:0000256" key="1">
    <source>
        <dbReference type="ARBA" id="ARBA00022837"/>
    </source>
</evidence>
<organism evidence="4 5">
    <name type="scientific">Durusdinium trenchii</name>
    <dbReference type="NCBI Taxonomy" id="1381693"/>
    <lineage>
        <taxon>Eukaryota</taxon>
        <taxon>Sar</taxon>
        <taxon>Alveolata</taxon>
        <taxon>Dinophyceae</taxon>
        <taxon>Suessiales</taxon>
        <taxon>Symbiodiniaceae</taxon>
        <taxon>Durusdinium</taxon>
    </lineage>
</organism>
<dbReference type="GO" id="GO:0016301">
    <property type="term" value="F:kinase activity"/>
    <property type="evidence" value="ECO:0007669"/>
    <property type="project" value="UniProtKB-KW"/>
</dbReference>
<feature type="domain" description="EF-hand" evidence="3">
    <location>
        <begin position="227"/>
        <end position="262"/>
    </location>
</feature>
<dbReference type="InterPro" id="IPR002048">
    <property type="entry name" value="EF_hand_dom"/>
</dbReference>
<comment type="caution">
    <text evidence="4">The sequence shown here is derived from an EMBL/GenBank/DDBJ whole genome shotgun (WGS) entry which is preliminary data.</text>
</comment>
<sequence length="445" mass="49863">MALFVRWSLVHCAVRRAKTLACGEKSLALKDERDGDGHRYRHKSNVRSPKIFLPRAKTTGQRELAQAAGELEEEQFAHTWALNRVVSEATEADSWDTRPRPERRASELLGFGVIISLAKKHGIPAQEVRQCADEFRTVDSDRDGKLSMQQFEILVRKRCDMTPGEQMPSTLASTMQKAADQRGDGKVAFEDFLLWVWQCIFMEEMSATDSLERQQRNLARELGLDLPKLEYLRELFNDCDDDRSGFIEWPEFDQLVRSLLDAKEATDVSEALLRRYWSEASNTSSEQIGFPDFVRAMAYMRDDVVLHVPMGETIRALGKNKEVSSQKLDGVGVELLLVTMVFSADAWSLLTVTVVAAFLASGDAGQGLTPRRAKAWLFLMSAVLVLSLLVSWALQSWLPPKYPAPPGPKEVADWPVCALFDDELQVSPKAQAAIPTEADGPDQTS</sequence>
<keyword evidence="2" id="KW-0812">Transmembrane</keyword>
<protein>
    <submittedName>
        <fullName evidence="4">Calcium-dependent protein kinase 14 (OsCDPK14) (OsCPK14)</fullName>
    </submittedName>
</protein>
<keyword evidence="4" id="KW-0808">Transferase</keyword>
<feature type="transmembrane region" description="Helical" evidence="2">
    <location>
        <begin position="373"/>
        <end position="394"/>
    </location>
</feature>
<keyword evidence="4" id="KW-0418">Kinase</keyword>
<evidence type="ECO:0000313" key="4">
    <source>
        <dbReference type="EMBL" id="CAK9059442.1"/>
    </source>
</evidence>
<keyword evidence="2" id="KW-0472">Membrane</keyword>
<feature type="domain" description="EF-hand" evidence="3">
    <location>
        <begin position="126"/>
        <end position="161"/>
    </location>
</feature>
<keyword evidence="2" id="KW-1133">Transmembrane helix</keyword>
<dbReference type="SMART" id="SM00054">
    <property type="entry name" value="EFh"/>
    <property type="match status" value="2"/>
</dbReference>
<accession>A0ABP0N6N4</accession>
<keyword evidence="5" id="KW-1185">Reference proteome</keyword>
<dbReference type="SUPFAM" id="SSF47473">
    <property type="entry name" value="EF-hand"/>
    <property type="match status" value="1"/>
</dbReference>